<evidence type="ECO:0000313" key="1">
    <source>
        <dbReference type="EMBL" id="SPE18847.1"/>
    </source>
</evidence>
<dbReference type="RefSeq" id="WP_016265050.1">
    <property type="nucleotide sequence ID" value="NZ_BJLN01000001.1"/>
</dbReference>
<sequence>MSIFLSVVLLMLGLYQVYATLNTFKYLKTEANRNVSYFMPIALYSGGLMALMMIGFGLWGIFNL</sequence>
<gene>
    <name evidence="1" type="ORF">LAS9267_00332</name>
</gene>
<proteinExistence type="predicted"/>
<accession>A0A9N7IYR0</accession>
<dbReference type="GeneID" id="57133742"/>
<name>A0A9N7IYR0_LATSK</name>
<dbReference type="Proteomes" id="UP000239650">
    <property type="component" value="Unassembled WGS sequence"/>
</dbReference>
<dbReference type="AlphaFoldDB" id="A0A9N7IYR0"/>
<evidence type="ECO:0000313" key="2">
    <source>
        <dbReference type="Proteomes" id="UP000239650"/>
    </source>
</evidence>
<protein>
    <submittedName>
        <fullName evidence="1">Uncharacterized protein</fullName>
    </submittedName>
</protein>
<comment type="caution">
    <text evidence="1">The sequence shown here is derived from an EMBL/GenBank/DDBJ whole genome shotgun (WGS) entry which is preliminary data.</text>
</comment>
<dbReference type="EMBL" id="OKRC01000001">
    <property type="protein sequence ID" value="SPE18847.1"/>
    <property type="molecule type" value="Genomic_DNA"/>
</dbReference>
<reference evidence="1 2" key="1">
    <citation type="submission" date="2018-02" db="EMBL/GenBank/DDBJ databases">
        <authorList>
            <person name="Rodrigo-Torres L."/>
            <person name="Arahal R. D."/>
            <person name="Lucena T."/>
        </authorList>
    </citation>
    <scope>NUCLEOTIDE SEQUENCE [LARGE SCALE GENOMIC DNA]</scope>
    <source>
        <strain evidence="1 2">CECT 9267</strain>
    </source>
</reference>
<organism evidence="1 2">
    <name type="scientific">Latilactobacillus sakei</name>
    <name type="common">Lactobacillus sakei</name>
    <dbReference type="NCBI Taxonomy" id="1599"/>
    <lineage>
        <taxon>Bacteria</taxon>
        <taxon>Bacillati</taxon>
        <taxon>Bacillota</taxon>
        <taxon>Bacilli</taxon>
        <taxon>Lactobacillales</taxon>
        <taxon>Lactobacillaceae</taxon>
        <taxon>Latilactobacillus</taxon>
    </lineage>
</organism>